<organism evidence="3 4">
    <name type="scientific">Pseudooceanicola batsensis (strain ATCC BAA-863 / DSM 15984 / KCTC 12145 / HTCC2597)</name>
    <name type="common">Oceanicola batsensis</name>
    <dbReference type="NCBI Taxonomy" id="252305"/>
    <lineage>
        <taxon>Bacteria</taxon>
        <taxon>Pseudomonadati</taxon>
        <taxon>Pseudomonadota</taxon>
        <taxon>Alphaproteobacteria</taxon>
        <taxon>Rhodobacterales</taxon>
        <taxon>Paracoccaceae</taxon>
        <taxon>Pseudooceanicola</taxon>
    </lineage>
</organism>
<evidence type="ECO:0000313" key="3">
    <source>
        <dbReference type="EMBL" id="EAQ01740.1"/>
    </source>
</evidence>
<feature type="chain" id="PRO_5002658903" description="DUF4168 domain-containing protein" evidence="1">
    <location>
        <begin position="27"/>
        <end position="142"/>
    </location>
</feature>
<evidence type="ECO:0000313" key="4">
    <source>
        <dbReference type="Proteomes" id="UP000004318"/>
    </source>
</evidence>
<dbReference type="Pfam" id="PF13767">
    <property type="entry name" value="DUF4168"/>
    <property type="match status" value="1"/>
</dbReference>
<accession>A3U2E0</accession>
<dbReference type="eggNOG" id="ENOG50339XK">
    <property type="taxonomic scope" value="Bacteria"/>
</dbReference>
<gene>
    <name evidence="3" type="ORF">OB2597_14891</name>
</gene>
<name>A3U2E0_PSEBH</name>
<feature type="signal peptide" evidence="1">
    <location>
        <begin position="1"/>
        <end position="26"/>
    </location>
</feature>
<proteinExistence type="predicted"/>
<feature type="domain" description="DUF4168" evidence="2">
    <location>
        <begin position="43"/>
        <end position="119"/>
    </location>
</feature>
<dbReference type="OrthoDB" id="7876308at2"/>
<reference evidence="3 4" key="1">
    <citation type="journal article" date="2010" name="J. Bacteriol.">
        <title>Genome sequences of Oceanicola granulosus HTCC2516(T) and Oceanicola batsensis HTCC2597(TDelta).</title>
        <authorList>
            <person name="Thrash J.C."/>
            <person name="Cho J.C."/>
            <person name="Vergin K.L."/>
            <person name="Giovannoni S.J."/>
        </authorList>
    </citation>
    <scope>NUCLEOTIDE SEQUENCE [LARGE SCALE GENOMIC DNA]</scope>
    <source>
        <strain evidence="4">ATCC BAA-863 / DSM 15984 / KCTC 12145 / HTCC2597</strain>
    </source>
</reference>
<dbReference type="EMBL" id="AAMO01000011">
    <property type="protein sequence ID" value="EAQ01740.1"/>
    <property type="molecule type" value="Genomic_DNA"/>
</dbReference>
<dbReference type="HOGENOM" id="CLU_145906_0_0_5"/>
<sequence>MTFIASRILRSAMVAGLALSPVAAHAQAAEGAEASQEDMMSFSDAQLESFADATLKLQEVRSTYVPQLQNASDDAERQEIAQEANTAMVAAVRAADGITVETYNAISRLAQTDEELNQRLVSMVQQRMQTEPGADEMESNEG</sequence>
<dbReference type="Proteomes" id="UP000004318">
    <property type="component" value="Unassembled WGS sequence"/>
</dbReference>
<dbReference type="STRING" id="252305.OB2597_14891"/>
<dbReference type="AlphaFoldDB" id="A3U2E0"/>
<evidence type="ECO:0000259" key="2">
    <source>
        <dbReference type="Pfam" id="PF13767"/>
    </source>
</evidence>
<keyword evidence="1" id="KW-0732">Signal</keyword>
<dbReference type="RefSeq" id="WP_009807188.1">
    <property type="nucleotide sequence ID" value="NZ_CH724131.1"/>
</dbReference>
<protein>
    <recommendedName>
        <fullName evidence="2">DUF4168 domain-containing protein</fullName>
    </recommendedName>
</protein>
<keyword evidence="4" id="KW-1185">Reference proteome</keyword>
<evidence type="ECO:0000256" key="1">
    <source>
        <dbReference type="SAM" id="SignalP"/>
    </source>
</evidence>
<dbReference type="InterPro" id="IPR025433">
    <property type="entry name" value="DUF4168"/>
</dbReference>
<comment type="caution">
    <text evidence="3">The sequence shown here is derived from an EMBL/GenBank/DDBJ whole genome shotgun (WGS) entry which is preliminary data.</text>
</comment>